<accession>A0A652YK77</accession>
<proteinExistence type="predicted"/>
<dbReference type="Gene3D" id="3.40.830.10">
    <property type="entry name" value="LigB-like"/>
    <property type="match status" value="1"/>
</dbReference>
<comment type="caution">
    <text evidence="1">The sequence shown here is derived from an EMBL/GenBank/DDBJ whole genome shotgun (WGS) entry which is preliminary data.</text>
</comment>
<evidence type="ECO:0008006" key="2">
    <source>
        <dbReference type="Google" id="ProtNLM"/>
    </source>
</evidence>
<sequence>MASVFTAAALVPSPPLLVPQLSGDSAPAGEVRAAVLQVVQELAATATRWIAVGADTEKVLETAGTAGVGRGEVGTFAGFGADVRTRLDGDARGPVNPELPLTALVAGWLREQAGPDVSVDVHLISTNASVDECRTLGARLRELLDAGDEPVGLLVLADGASTLTPKAPGSFDERAAPVQAVIDAALEQGDRAALLDLDPALCDEIGASGRAAWQVLASVFTEQPDAVVHYSSAPLGVGYHVGMWRR</sequence>
<name>A0A652YK77_NOCGL</name>
<dbReference type="EMBL" id="VNIQ01000007">
    <property type="protein sequence ID" value="TYQ01808.1"/>
    <property type="molecule type" value="Genomic_DNA"/>
</dbReference>
<gene>
    <name evidence="1" type="ORF">FNL38_107230</name>
</gene>
<organism evidence="1">
    <name type="scientific">Nocardia globerula</name>
    <dbReference type="NCBI Taxonomy" id="1818"/>
    <lineage>
        <taxon>Bacteria</taxon>
        <taxon>Bacillati</taxon>
        <taxon>Actinomycetota</taxon>
        <taxon>Actinomycetes</taxon>
        <taxon>Mycobacteriales</taxon>
        <taxon>Nocardiaceae</taxon>
        <taxon>Nocardia</taxon>
    </lineage>
</organism>
<protein>
    <recommendedName>
        <fullName evidence="2">Aromatic ring-opening dioxygenase LigB subunit</fullName>
    </recommendedName>
</protein>
<dbReference type="CDD" id="cd07951">
    <property type="entry name" value="ED_3B_N_AMMECR1"/>
    <property type="match status" value="1"/>
</dbReference>
<reference evidence="1" key="1">
    <citation type="submission" date="2019-07" db="EMBL/GenBank/DDBJ databases">
        <title>Genomic Encyclopedia of Type Strains, Phase IV (KMG-IV): sequencing the most valuable type-strain genomes for metagenomic binning, comparative biology and taxonomic classification.</title>
        <authorList>
            <person name="Goeker M."/>
        </authorList>
    </citation>
    <scope>NUCLEOTIDE SEQUENCE</scope>
    <source>
        <strain evidence="1">DSM 44596</strain>
    </source>
</reference>
<evidence type="ECO:0000313" key="1">
    <source>
        <dbReference type="EMBL" id="TYQ01808.1"/>
    </source>
</evidence>
<dbReference type="AlphaFoldDB" id="A0A652YK77"/>
<dbReference type="SUPFAM" id="SSF53213">
    <property type="entry name" value="LigB-like"/>
    <property type="match status" value="1"/>
</dbReference>